<feature type="transmembrane region" description="Helical" evidence="1">
    <location>
        <begin position="437"/>
        <end position="457"/>
    </location>
</feature>
<keyword evidence="1" id="KW-1133">Transmembrane helix</keyword>
<evidence type="ECO:0000259" key="2">
    <source>
        <dbReference type="Pfam" id="PF01970"/>
    </source>
</evidence>
<keyword evidence="1" id="KW-0472">Membrane</keyword>
<evidence type="ECO:0000256" key="1">
    <source>
        <dbReference type="SAM" id="Phobius"/>
    </source>
</evidence>
<comment type="caution">
    <text evidence="3">The sequence shown here is derived from an EMBL/GenBank/DDBJ whole genome shotgun (WGS) entry which is preliminary data.</text>
</comment>
<dbReference type="AlphaFoldDB" id="A0A7Y9EUD0"/>
<organism evidence="3 4">
    <name type="scientific">Microbacterium pseudoresistens</name>
    <dbReference type="NCBI Taxonomy" id="640634"/>
    <lineage>
        <taxon>Bacteria</taxon>
        <taxon>Bacillati</taxon>
        <taxon>Actinomycetota</taxon>
        <taxon>Actinomycetes</taxon>
        <taxon>Micrococcales</taxon>
        <taxon>Microbacteriaceae</taxon>
        <taxon>Microbacterium</taxon>
    </lineage>
</organism>
<dbReference type="Pfam" id="PF01970">
    <property type="entry name" value="TctA"/>
    <property type="match status" value="1"/>
</dbReference>
<sequence>MDSLFDLLGGMAAALQPELLIATLLGAFVGTLIGVLPGVGPVAGSALVLPFTFQFGPAVGIATVIAIYLGSQFGSSTSAVLIKIPGEASSIPATIDGYAMAQRGRAGAALTIMAVGSFIAGTLSLIAFTFVAPVLSDWSLLFGPAEFFALTAGGLILLSRIAGGSLMSGLFPLAIGIGFGTVGIEGASGVARFTFGSVPLLLGFSLVALAVGMYGMAELARVVEDRDQARFPKPVPFRELLPNREEWGRSVAPWGRGTVIGFLYGLLPVPSATLGSFTAYQVEKSVSKNRKEIGSGAVEGIAGPEAANNSAVIGGLIPLLILGLPFSATLALVISAMQVQGIQPGPLLITQHPELFWGVVGATVIANVVLLILNVPLVGVWASVLRIRRHYLVPMIMVIAVVGAYSYRNSMFDVYSLFVFGLLGYLLHRLDMSLAALLLGLVLGPLIEKYFIQVLYLGQGDPFAFVSGVAGFLWAAVAIALLAVGFVSIRRRLKGRRLAPALLEDE</sequence>
<keyword evidence="4" id="KW-1185">Reference proteome</keyword>
<accession>A0A7Y9EUD0</accession>
<dbReference type="Proteomes" id="UP000552045">
    <property type="component" value="Unassembled WGS sequence"/>
</dbReference>
<feature type="domain" description="DUF112" evidence="2">
    <location>
        <begin position="20"/>
        <end position="439"/>
    </location>
</feature>
<keyword evidence="1" id="KW-0812">Transmembrane</keyword>
<dbReference type="EMBL" id="JACCBH010000001">
    <property type="protein sequence ID" value="NYD54120.1"/>
    <property type="molecule type" value="Genomic_DNA"/>
</dbReference>
<dbReference type="PANTHER" id="PTHR35342:SF5">
    <property type="entry name" value="TRICARBOXYLIC TRANSPORT PROTEIN"/>
    <property type="match status" value="1"/>
</dbReference>
<feature type="transmembrane region" description="Helical" evidence="1">
    <location>
        <begin position="46"/>
        <end position="69"/>
    </location>
</feature>
<feature type="transmembrane region" description="Helical" evidence="1">
    <location>
        <begin position="355"/>
        <end position="384"/>
    </location>
</feature>
<feature type="transmembrane region" description="Helical" evidence="1">
    <location>
        <begin position="20"/>
        <end position="40"/>
    </location>
</feature>
<name>A0A7Y9EUD0_9MICO</name>
<feature type="transmembrane region" description="Helical" evidence="1">
    <location>
        <begin position="138"/>
        <end position="158"/>
    </location>
</feature>
<protein>
    <submittedName>
        <fullName evidence="3">Putative tricarboxylic transport membrane protein</fullName>
    </submittedName>
</protein>
<feature type="transmembrane region" description="Helical" evidence="1">
    <location>
        <begin position="311"/>
        <end position="335"/>
    </location>
</feature>
<dbReference type="InterPro" id="IPR002823">
    <property type="entry name" value="DUF112_TM"/>
</dbReference>
<evidence type="ECO:0000313" key="4">
    <source>
        <dbReference type="Proteomes" id="UP000552045"/>
    </source>
</evidence>
<reference evidence="3 4" key="1">
    <citation type="submission" date="2020-07" db="EMBL/GenBank/DDBJ databases">
        <title>Sequencing the genomes of 1000 actinobacteria strains.</title>
        <authorList>
            <person name="Klenk H.-P."/>
        </authorList>
    </citation>
    <scope>NUCLEOTIDE SEQUENCE [LARGE SCALE GENOMIC DNA]</scope>
    <source>
        <strain evidence="3 4">DSM 22185</strain>
    </source>
</reference>
<feature type="transmembrane region" description="Helical" evidence="1">
    <location>
        <begin position="108"/>
        <end position="132"/>
    </location>
</feature>
<feature type="transmembrane region" description="Helical" evidence="1">
    <location>
        <begin position="170"/>
        <end position="191"/>
    </location>
</feature>
<feature type="transmembrane region" description="Helical" evidence="1">
    <location>
        <begin position="414"/>
        <end position="430"/>
    </location>
</feature>
<feature type="transmembrane region" description="Helical" evidence="1">
    <location>
        <begin position="391"/>
        <end position="408"/>
    </location>
</feature>
<proteinExistence type="predicted"/>
<feature type="transmembrane region" description="Helical" evidence="1">
    <location>
        <begin position="197"/>
        <end position="217"/>
    </location>
</feature>
<dbReference type="PANTHER" id="PTHR35342">
    <property type="entry name" value="TRICARBOXYLIC TRANSPORT PROTEIN"/>
    <property type="match status" value="1"/>
</dbReference>
<gene>
    <name evidence="3" type="ORF">BKA02_001175</name>
</gene>
<dbReference type="RefSeq" id="WP_179432183.1">
    <property type="nucleotide sequence ID" value="NZ_BAABLC010000001.1"/>
</dbReference>
<evidence type="ECO:0000313" key="3">
    <source>
        <dbReference type="EMBL" id="NYD54120.1"/>
    </source>
</evidence>
<feature type="transmembrane region" description="Helical" evidence="1">
    <location>
        <begin position="463"/>
        <end position="487"/>
    </location>
</feature>